<feature type="compositionally biased region" description="Low complexity" evidence="1">
    <location>
        <begin position="47"/>
        <end position="58"/>
    </location>
</feature>
<comment type="caution">
    <text evidence="3">The sequence shown here is derived from an EMBL/GenBank/DDBJ whole genome shotgun (WGS) entry which is preliminary data.</text>
</comment>
<evidence type="ECO:0000256" key="2">
    <source>
        <dbReference type="SAM" id="SignalP"/>
    </source>
</evidence>
<name>A0A2A9F637_9PSEU</name>
<feature type="signal peptide" evidence="2">
    <location>
        <begin position="1"/>
        <end position="19"/>
    </location>
</feature>
<gene>
    <name evidence="3" type="ORF">ATK36_1628</name>
</gene>
<dbReference type="Proteomes" id="UP000243542">
    <property type="component" value="Unassembled WGS sequence"/>
</dbReference>
<proteinExistence type="predicted"/>
<keyword evidence="2" id="KW-0732">Signal</keyword>
<reference evidence="3 4" key="1">
    <citation type="submission" date="2017-10" db="EMBL/GenBank/DDBJ databases">
        <title>Sequencing the genomes of 1000 actinobacteria strains.</title>
        <authorList>
            <person name="Klenk H.-P."/>
        </authorList>
    </citation>
    <scope>NUCLEOTIDE SEQUENCE [LARGE SCALE GENOMIC DNA]</scope>
    <source>
        <strain evidence="3 4">DSM 46092</strain>
    </source>
</reference>
<dbReference type="PROSITE" id="PS51257">
    <property type="entry name" value="PROKAR_LIPOPROTEIN"/>
    <property type="match status" value="1"/>
</dbReference>
<accession>A0A2A9F637</accession>
<sequence length="171" mass="17451">MIKRLMSCTAIAGAALALAACGNDTPGAAQAPPSTEWHSMFDSGQPTGCTRTGCTETRSAGPSPTPPPQLTSEPEAKDFTVGLRTISKQCFGSAGCTTVVEPEISFVSGNTLTSGYGCDITYTITGDESGEIVETATNAGGTSYTAHRTVVSTPGSKTKIGASVTSVHCHR</sequence>
<evidence type="ECO:0000313" key="4">
    <source>
        <dbReference type="Proteomes" id="UP000243542"/>
    </source>
</evidence>
<dbReference type="RefSeq" id="WP_098510681.1">
    <property type="nucleotide sequence ID" value="NZ_JBIAKZ010000005.1"/>
</dbReference>
<evidence type="ECO:0000313" key="3">
    <source>
        <dbReference type="EMBL" id="PFG46638.1"/>
    </source>
</evidence>
<keyword evidence="4" id="KW-1185">Reference proteome</keyword>
<feature type="region of interest" description="Disordered" evidence="1">
    <location>
        <begin position="27"/>
        <end position="74"/>
    </location>
</feature>
<dbReference type="AlphaFoldDB" id="A0A2A9F637"/>
<feature type="chain" id="PRO_5038836446" evidence="2">
    <location>
        <begin position="20"/>
        <end position="171"/>
    </location>
</feature>
<evidence type="ECO:0000256" key="1">
    <source>
        <dbReference type="SAM" id="MobiDB-lite"/>
    </source>
</evidence>
<protein>
    <submittedName>
        <fullName evidence="3">Uncharacterized protein</fullName>
    </submittedName>
</protein>
<feature type="compositionally biased region" description="Polar residues" evidence="1">
    <location>
        <begin position="32"/>
        <end position="46"/>
    </location>
</feature>
<dbReference type="EMBL" id="PDJK01000002">
    <property type="protein sequence ID" value="PFG46638.1"/>
    <property type="molecule type" value="Genomic_DNA"/>
</dbReference>
<organism evidence="3 4">
    <name type="scientific">Amycolatopsis sulphurea</name>
    <dbReference type="NCBI Taxonomy" id="76022"/>
    <lineage>
        <taxon>Bacteria</taxon>
        <taxon>Bacillati</taxon>
        <taxon>Actinomycetota</taxon>
        <taxon>Actinomycetes</taxon>
        <taxon>Pseudonocardiales</taxon>
        <taxon>Pseudonocardiaceae</taxon>
        <taxon>Amycolatopsis</taxon>
    </lineage>
</organism>